<dbReference type="Proteomes" id="UP001485459">
    <property type="component" value="Chromosome"/>
</dbReference>
<keyword evidence="5 7" id="KW-0472">Membrane</keyword>
<evidence type="ECO:0000313" key="11">
    <source>
        <dbReference type="Proteomes" id="UP001485459"/>
    </source>
</evidence>
<comment type="subcellular location">
    <subcellularLocation>
        <location evidence="1">Cell membrane</location>
        <topology evidence="1">Multi-pass membrane protein</topology>
    </subcellularLocation>
</comment>
<evidence type="ECO:0000259" key="9">
    <source>
        <dbReference type="Pfam" id="PF12704"/>
    </source>
</evidence>
<name>A0ABZ2YIZ0_9BACT</name>
<evidence type="ECO:0000259" key="8">
    <source>
        <dbReference type="Pfam" id="PF02687"/>
    </source>
</evidence>
<feature type="domain" description="ABC3 transporter permease C-terminal" evidence="8">
    <location>
        <begin position="306"/>
        <end position="419"/>
    </location>
</feature>
<sequence length="426" mass="46319">MRTKDIFSLALRSVSANRLRAGLTVTVIAFGIMALVSILTVIDALQYKIYDSFASMGANGFSIRNREMRIRMGGGGGAVSGNSRGQKRRVRTSNQNKVITFGEAMAFKQKYDFPSSVGLLFRAGGGMTVYRENFKTNPNIQVIGGDESYLQLNNYTLQYGRNFTKSDIESGRNVAILGWDVAKTLFGEFPERALNTNVRLGNVRYRVIGILESKGSSNMFSADNVVITTVTSTRRVFNRPWASYQINVNVDDIKLMDEAIGEATGVFRVIRKMDANEENNFYISRSDSIAEMLFRQLGMVTAAATVIGIITLVGSAIGLMNIMLVSVAERTREIGVNKALGATAPTIRLQFVFESVIISLLGGLLGVILGILVGNGVASLMGSTFFIPWGWTMGGIAACAVVGLISGIYPAVKASRLDPIVALRYE</sequence>
<evidence type="ECO:0000256" key="4">
    <source>
        <dbReference type="ARBA" id="ARBA00022989"/>
    </source>
</evidence>
<dbReference type="InterPro" id="IPR050250">
    <property type="entry name" value="Macrolide_Exporter_MacB"/>
</dbReference>
<feature type="domain" description="MacB-like periplasmic core" evidence="9">
    <location>
        <begin position="22"/>
        <end position="263"/>
    </location>
</feature>
<evidence type="ECO:0000256" key="5">
    <source>
        <dbReference type="ARBA" id="ARBA00023136"/>
    </source>
</evidence>
<proteinExistence type="inferred from homology"/>
<keyword evidence="11" id="KW-1185">Reference proteome</keyword>
<dbReference type="Pfam" id="PF12704">
    <property type="entry name" value="MacB_PCD"/>
    <property type="match status" value="1"/>
</dbReference>
<feature type="transmembrane region" description="Helical" evidence="7">
    <location>
        <begin position="21"/>
        <end position="42"/>
    </location>
</feature>
<evidence type="ECO:0000256" key="1">
    <source>
        <dbReference type="ARBA" id="ARBA00004651"/>
    </source>
</evidence>
<accession>A0ABZ2YIZ0</accession>
<evidence type="ECO:0000256" key="6">
    <source>
        <dbReference type="ARBA" id="ARBA00038076"/>
    </source>
</evidence>
<evidence type="ECO:0000256" key="7">
    <source>
        <dbReference type="SAM" id="Phobius"/>
    </source>
</evidence>
<protein>
    <submittedName>
        <fullName evidence="10">ABC transporter permease</fullName>
    </submittedName>
</protein>
<evidence type="ECO:0000256" key="2">
    <source>
        <dbReference type="ARBA" id="ARBA00022475"/>
    </source>
</evidence>
<comment type="similarity">
    <text evidence="6">Belongs to the ABC-4 integral membrane protein family.</text>
</comment>
<organism evidence="10 11">
    <name type="scientific">Chitinophaga pollutisoli</name>
    <dbReference type="NCBI Taxonomy" id="3133966"/>
    <lineage>
        <taxon>Bacteria</taxon>
        <taxon>Pseudomonadati</taxon>
        <taxon>Bacteroidota</taxon>
        <taxon>Chitinophagia</taxon>
        <taxon>Chitinophagales</taxon>
        <taxon>Chitinophagaceae</taxon>
        <taxon>Chitinophaga</taxon>
    </lineage>
</organism>
<dbReference type="PANTHER" id="PTHR30572">
    <property type="entry name" value="MEMBRANE COMPONENT OF TRANSPORTER-RELATED"/>
    <property type="match status" value="1"/>
</dbReference>
<evidence type="ECO:0000313" key="10">
    <source>
        <dbReference type="EMBL" id="WZN39703.1"/>
    </source>
</evidence>
<dbReference type="RefSeq" id="WP_341834678.1">
    <property type="nucleotide sequence ID" value="NZ_CP149822.1"/>
</dbReference>
<evidence type="ECO:0000256" key="3">
    <source>
        <dbReference type="ARBA" id="ARBA00022692"/>
    </source>
</evidence>
<reference evidence="11" key="1">
    <citation type="submission" date="2024-03" db="EMBL/GenBank/DDBJ databases">
        <title>Chitinophaga horti sp. nov., isolated from garden soil.</title>
        <authorList>
            <person name="Lee D.S."/>
            <person name="Han D.M."/>
            <person name="Baek J.H."/>
            <person name="Choi D.G."/>
            <person name="Jeon J.H."/>
            <person name="Jeon C.O."/>
        </authorList>
    </citation>
    <scope>NUCLEOTIDE SEQUENCE [LARGE SCALE GENOMIC DNA]</scope>
    <source>
        <strain evidence="11">GPA1</strain>
    </source>
</reference>
<dbReference type="PANTHER" id="PTHR30572:SF4">
    <property type="entry name" value="ABC TRANSPORTER PERMEASE YTRF"/>
    <property type="match status" value="1"/>
</dbReference>
<dbReference type="EMBL" id="CP149822">
    <property type="protein sequence ID" value="WZN39703.1"/>
    <property type="molecule type" value="Genomic_DNA"/>
</dbReference>
<gene>
    <name evidence="10" type="ORF">WJU16_17120</name>
</gene>
<dbReference type="Pfam" id="PF02687">
    <property type="entry name" value="FtsX"/>
    <property type="match status" value="1"/>
</dbReference>
<feature type="transmembrane region" description="Helical" evidence="7">
    <location>
        <begin position="349"/>
        <end position="374"/>
    </location>
</feature>
<feature type="transmembrane region" description="Helical" evidence="7">
    <location>
        <begin position="386"/>
        <end position="409"/>
    </location>
</feature>
<keyword evidence="3 7" id="KW-0812">Transmembrane</keyword>
<keyword evidence="2" id="KW-1003">Cell membrane</keyword>
<feature type="transmembrane region" description="Helical" evidence="7">
    <location>
        <begin position="302"/>
        <end position="328"/>
    </location>
</feature>
<dbReference type="InterPro" id="IPR025857">
    <property type="entry name" value="MacB_PCD"/>
</dbReference>
<keyword evidence="4 7" id="KW-1133">Transmembrane helix</keyword>
<dbReference type="InterPro" id="IPR003838">
    <property type="entry name" value="ABC3_permease_C"/>
</dbReference>